<reference evidence="2 3" key="1">
    <citation type="submission" date="2016-10" db="EMBL/GenBank/DDBJ databases">
        <authorList>
            <person name="de Groot N.N."/>
        </authorList>
    </citation>
    <scope>NUCLEOTIDE SEQUENCE [LARGE SCALE GENOMIC DNA]</scope>
    <source>
        <strain evidence="2 3">OK461</strain>
    </source>
</reference>
<evidence type="ECO:0000313" key="2">
    <source>
        <dbReference type="EMBL" id="SFH12658.1"/>
    </source>
</evidence>
<dbReference type="GO" id="GO:0016740">
    <property type="term" value="F:transferase activity"/>
    <property type="evidence" value="ECO:0007669"/>
    <property type="project" value="UniProtKB-KW"/>
</dbReference>
<dbReference type="Proteomes" id="UP000181942">
    <property type="component" value="Unassembled WGS sequence"/>
</dbReference>
<name>A0A1I2XGN3_9ACTN</name>
<dbReference type="AlphaFoldDB" id="A0A1I2XGN3"/>
<dbReference type="PANTHER" id="PTHR47829">
    <property type="entry name" value="HYDROLASE, PUTATIVE (AFU_ORTHOLOGUE AFUA_1G12880)-RELATED"/>
    <property type="match status" value="1"/>
</dbReference>
<protein>
    <submittedName>
        <fullName evidence="2">Phosphotransferase enzyme family protein</fullName>
    </submittedName>
</protein>
<evidence type="ECO:0000313" key="3">
    <source>
        <dbReference type="Proteomes" id="UP000181942"/>
    </source>
</evidence>
<sequence length="150" mass="16294">MRQSVRDRSRGVRFRLDNCLLDTADPGRITAVLDWELSALGDPLADLGLLLFYWRQPGETVSPLTPTVTTEPGFPDRAHLARRYAEATGTDLGDLAFYEAFAHFKFAVIVQGIAARTAAGPMAGQDFGDLGAEVVRCAEGGLERLGKEGR</sequence>
<dbReference type="Pfam" id="PF01636">
    <property type="entry name" value="APH"/>
    <property type="match status" value="1"/>
</dbReference>
<dbReference type="RefSeq" id="WP_075033687.1">
    <property type="nucleotide sequence ID" value="NZ_FONR01000047.1"/>
</dbReference>
<organism evidence="2 3">
    <name type="scientific">Streptomyces mirabilis</name>
    <dbReference type="NCBI Taxonomy" id="68239"/>
    <lineage>
        <taxon>Bacteria</taxon>
        <taxon>Bacillati</taxon>
        <taxon>Actinomycetota</taxon>
        <taxon>Actinomycetes</taxon>
        <taxon>Kitasatosporales</taxon>
        <taxon>Streptomycetaceae</taxon>
        <taxon>Streptomyces</taxon>
    </lineage>
</organism>
<feature type="domain" description="Aminoglycoside phosphotransferase" evidence="1">
    <location>
        <begin position="14"/>
        <end position="89"/>
    </location>
</feature>
<dbReference type="OrthoDB" id="3806873at2"/>
<dbReference type="InterPro" id="IPR011009">
    <property type="entry name" value="Kinase-like_dom_sf"/>
</dbReference>
<evidence type="ECO:0000259" key="1">
    <source>
        <dbReference type="Pfam" id="PF01636"/>
    </source>
</evidence>
<keyword evidence="2" id="KW-0808">Transferase</keyword>
<dbReference type="PANTHER" id="PTHR47829:SF1">
    <property type="entry name" value="HAD FAMILY PHOSPHATASE"/>
    <property type="match status" value="1"/>
</dbReference>
<proteinExistence type="predicted"/>
<dbReference type="EMBL" id="FONR01000047">
    <property type="protein sequence ID" value="SFH12658.1"/>
    <property type="molecule type" value="Genomic_DNA"/>
</dbReference>
<dbReference type="SUPFAM" id="SSF56112">
    <property type="entry name" value="Protein kinase-like (PK-like)"/>
    <property type="match status" value="1"/>
</dbReference>
<gene>
    <name evidence="2" type="ORF">SAMN02787118_1476</name>
</gene>
<dbReference type="InterPro" id="IPR052898">
    <property type="entry name" value="ACAD10-like"/>
</dbReference>
<dbReference type="InterPro" id="IPR002575">
    <property type="entry name" value="Aminoglycoside_PTrfase"/>
</dbReference>
<accession>A0A1I2XGN3</accession>
<dbReference type="Gene3D" id="3.90.1200.10">
    <property type="match status" value="1"/>
</dbReference>